<organism evidence="1 2">
    <name type="scientific">Ruminococcus difficilis</name>
    <dbReference type="NCBI Taxonomy" id="2763069"/>
    <lineage>
        <taxon>Bacteria</taxon>
        <taxon>Bacillati</taxon>
        <taxon>Bacillota</taxon>
        <taxon>Clostridia</taxon>
        <taxon>Eubacteriales</taxon>
        <taxon>Oscillospiraceae</taxon>
        <taxon>Ruminococcus</taxon>
    </lineage>
</organism>
<evidence type="ECO:0000313" key="2">
    <source>
        <dbReference type="Proteomes" id="UP000633365"/>
    </source>
</evidence>
<comment type="caution">
    <text evidence="1">The sequence shown here is derived from an EMBL/GenBank/DDBJ whole genome shotgun (WGS) entry which is preliminary data.</text>
</comment>
<protein>
    <submittedName>
        <fullName evidence="1">Uncharacterized protein</fullName>
    </submittedName>
</protein>
<name>A0A935C4K6_9FIRM</name>
<gene>
    <name evidence="1" type="ORF">JKK62_13425</name>
</gene>
<accession>A0A935C4K6</accession>
<dbReference type="AlphaFoldDB" id="A0A935C4K6"/>
<reference evidence="1" key="1">
    <citation type="submission" date="2021-01" db="EMBL/GenBank/DDBJ databases">
        <title>Genome public.</title>
        <authorList>
            <person name="Liu C."/>
            <person name="Sun Q."/>
        </authorList>
    </citation>
    <scope>NUCLEOTIDE SEQUENCE</scope>
    <source>
        <strain evidence="1">M6</strain>
    </source>
</reference>
<dbReference type="EMBL" id="JAEQMG010000145">
    <property type="protein sequence ID" value="MBK6089627.1"/>
    <property type="molecule type" value="Genomic_DNA"/>
</dbReference>
<dbReference type="RefSeq" id="WP_201428335.1">
    <property type="nucleotide sequence ID" value="NZ_JAEQMG010000145.1"/>
</dbReference>
<dbReference type="Proteomes" id="UP000633365">
    <property type="component" value="Unassembled WGS sequence"/>
</dbReference>
<evidence type="ECO:0000313" key="1">
    <source>
        <dbReference type="EMBL" id="MBK6089627.1"/>
    </source>
</evidence>
<keyword evidence="2" id="KW-1185">Reference proteome</keyword>
<sequence>MTKKSMNSYIKTEWRNGQAPALSAENLNKIENGLEAVTNEVIKSVQNVQLTGSDPYPNVNSATANDVAYRVFVSGSGSPCGWLRFCGSKNYVGDVSVAQIRLDMNGKIYRRKGTANSGTVTWESTWAAFEPGGIFKINENTVPESANWGDSIPESYAGQNGEAGELAFWEYDDEFWGLFGVNLDPATGIINYDWLKIATEIDISDLKTEKMSRAPLNPTAEQIAAMSTGQLYSDTVNHKGTIKGGQSFYDTTYIDSMVGNIETLLSEV</sequence>
<proteinExistence type="predicted"/>